<dbReference type="OrthoDB" id="1707591at2"/>
<feature type="signal peptide" evidence="1">
    <location>
        <begin position="1"/>
        <end position="27"/>
    </location>
</feature>
<dbReference type="EMBL" id="SLUI01000002">
    <property type="protein sequence ID" value="TCL39458.1"/>
    <property type="molecule type" value="Genomic_DNA"/>
</dbReference>
<accession>A0A4R1Q1L4</accession>
<dbReference type="RefSeq" id="WP_132076010.1">
    <property type="nucleotide sequence ID" value="NZ_SLUI01000002.1"/>
</dbReference>
<dbReference type="PROSITE" id="PS51257">
    <property type="entry name" value="PROKAR_LIPOPROTEIN"/>
    <property type="match status" value="1"/>
</dbReference>
<proteinExistence type="predicted"/>
<organism evidence="2 3">
    <name type="scientific">Anaerospora hongkongensis</name>
    <dbReference type="NCBI Taxonomy" id="244830"/>
    <lineage>
        <taxon>Bacteria</taxon>
        <taxon>Bacillati</taxon>
        <taxon>Bacillota</taxon>
        <taxon>Negativicutes</taxon>
        <taxon>Selenomonadales</taxon>
        <taxon>Sporomusaceae</taxon>
        <taxon>Anaerospora</taxon>
    </lineage>
</organism>
<protein>
    <recommendedName>
        <fullName evidence="4">SurA-like protein</fullName>
    </recommendedName>
</protein>
<evidence type="ECO:0000313" key="3">
    <source>
        <dbReference type="Proteomes" id="UP000295063"/>
    </source>
</evidence>
<reference evidence="2 3" key="1">
    <citation type="submission" date="2019-03" db="EMBL/GenBank/DDBJ databases">
        <title>Genomic Encyclopedia of Type Strains, Phase IV (KMG-IV): sequencing the most valuable type-strain genomes for metagenomic binning, comparative biology and taxonomic classification.</title>
        <authorList>
            <person name="Goeker M."/>
        </authorList>
    </citation>
    <scope>NUCLEOTIDE SEQUENCE [LARGE SCALE GENOMIC DNA]</scope>
    <source>
        <strain evidence="2 3">DSM 15969</strain>
    </source>
</reference>
<sequence length="421" mass="47086">MSRRNQIILIAALLMIFASLMSGCAGKAPSPAQDTANQEPAIMAEFTKLMEDPGSTVAQVVQYVDANLTAVSKENAAVMVMALEQKQKTGLPDIEKRFAADQALQAALAKAQQKSGSADYLNAVEDIAVKERLQAIKNSGYKIETAEGMYYPVIDYEMYQKYRPNLTPELAAYIDIMAVEAQKPPAKDAALRISWDELVKRALAQEQYLIAYPDSSKTTDIKMLLDKYAMFALYGTNNTPLFDYDTKQLAGEAQKVYLETAWDEKNGVFSKKMGEYVAVLKKYDYRLSSQVREFQNQSAKEITMAMNRYYVAGVDDAAQFETVFTRLQGLVAAGNKEAVADYILYPLHVYAQGVPTIYPSRDELLKNYDTVFTAKVKDAFAKQKVKETFVNYKGVMVGGGEIWFTQSDELLYRYGILAINK</sequence>
<dbReference type="Proteomes" id="UP000295063">
    <property type="component" value="Unassembled WGS sequence"/>
</dbReference>
<name>A0A4R1Q1L4_9FIRM</name>
<feature type="chain" id="PRO_5020515194" description="SurA-like protein" evidence="1">
    <location>
        <begin position="28"/>
        <end position="421"/>
    </location>
</feature>
<evidence type="ECO:0000313" key="2">
    <source>
        <dbReference type="EMBL" id="TCL39458.1"/>
    </source>
</evidence>
<evidence type="ECO:0000256" key="1">
    <source>
        <dbReference type="SAM" id="SignalP"/>
    </source>
</evidence>
<gene>
    <name evidence="2" type="ORF">EV210_102374</name>
</gene>
<dbReference type="AlphaFoldDB" id="A0A4R1Q1L4"/>
<keyword evidence="3" id="KW-1185">Reference proteome</keyword>
<keyword evidence="1" id="KW-0732">Signal</keyword>
<comment type="caution">
    <text evidence="2">The sequence shown here is derived from an EMBL/GenBank/DDBJ whole genome shotgun (WGS) entry which is preliminary data.</text>
</comment>
<evidence type="ECO:0008006" key="4">
    <source>
        <dbReference type="Google" id="ProtNLM"/>
    </source>
</evidence>